<feature type="active site" evidence="4">
    <location>
        <position position="134"/>
    </location>
</feature>
<evidence type="ECO:0000256" key="3">
    <source>
        <dbReference type="ARBA" id="ARBA00048267"/>
    </source>
</evidence>
<dbReference type="Pfam" id="PF01339">
    <property type="entry name" value="CheB_methylest"/>
    <property type="match status" value="1"/>
</dbReference>
<comment type="caution">
    <text evidence="6">The sequence shown here is derived from an EMBL/GenBank/DDBJ whole genome shotgun (WGS) entry which is preliminary data.</text>
</comment>
<evidence type="ECO:0000256" key="4">
    <source>
        <dbReference type="PROSITE-ProRule" id="PRU00050"/>
    </source>
</evidence>
<dbReference type="Proteomes" id="UP001500457">
    <property type="component" value="Unassembled WGS sequence"/>
</dbReference>
<evidence type="ECO:0000256" key="1">
    <source>
        <dbReference type="ARBA" id="ARBA00022801"/>
    </source>
</evidence>
<dbReference type="PROSITE" id="PS50122">
    <property type="entry name" value="CHEB"/>
    <property type="match status" value="1"/>
</dbReference>
<reference evidence="7" key="1">
    <citation type="journal article" date="2019" name="Int. J. Syst. Evol. Microbiol.">
        <title>The Global Catalogue of Microorganisms (GCM) 10K type strain sequencing project: providing services to taxonomists for standard genome sequencing and annotation.</title>
        <authorList>
            <consortium name="The Broad Institute Genomics Platform"/>
            <consortium name="The Broad Institute Genome Sequencing Center for Infectious Disease"/>
            <person name="Wu L."/>
            <person name="Ma J."/>
        </authorList>
    </citation>
    <scope>NUCLEOTIDE SEQUENCE [LARGE SCALE GENOMIC DNA]</scope>
    <source>
        <strain evidence="7">JCM 17983</strain>
    </source>
</reference>
<dbReference type="CDD" id="cd16433">
    <property type="entry name" value="CheB"/>
    <property type="match status" value="1"/>
</dbReference>
<keyword evidence="1 4" id="KW-0378">Hydrolase</keyword>
<dbReference type="Gene3D" id="3.40.50.180">
    <property type="entry name" value="Methylesterase CheB, C-terminal domain"/>
    <property type="match status" value="1"/>
</dbReference>
<dbReference type="PANTHER" id="PTHR42872">
    <property type="entry name" value="PROTEIN-GLUTAMATE METHYLESTERASE/PROTEIN-GLUTAMINE GLUTAMINASE"/>
    <property type="match status" value="1"/>
</dbReference>
<name>A0ABP9EP65_9PSEU</name>
<dbReference type="EMBL" id="BAABHQ010000009">
    <property type="protein sequence ID" value="GAA4880316.1"/>
    <property type="molecule type" value="Genomic_DNA"/>
</dbReference>
<dbReference type="InterPro" id="IPR000673">
    <property type="entry name" value="Sig_transdc_resp-reg_Me-estase"/>
</dbReference>
<keyword evidence="4" id="KW-0145">Chemotaxis</keyword>
<dbReference type="SUPFAM" id="SSF52738">
    <property type="entry name" value="Methylesterase CheB, C-terminal domain"/>
    <property type="match status" value="1"/>
</dbReference>
<comment type="catalytic activity">
    <reaction evidence="3">
        <text>[protein]-L-glutamate 5-O-methyl ester + H2O = L-glutamyl-[protein] + methanol + H(+)</text>
        <dbReference type="Rhea" id="RHEA:23236"/>
        <dbReference type="Rhea" id="RHEA-COMP:10208"/>
        <dbReference type="Rhea" id="RHEA-COMP:10311"/>
        <dbReference type="ChEBI" id="CHEBI:15377"/>
        <dbReference type="ChEBI" id="CHEBI:15378"/>
        <dbReference type="ChEBI" id="CHEBI:17790"/>
        <dbReference type="ChEBI" id="CHEBI:29973"/>
        <dbReference type="ChEBI" id="CHEBI:82795"/>
        <dbReference type="EC" id="3.1.1.61"/>
    </reaction>
</comment>
<feature type="active site" evidence="4">
    <location>
        <position position="14"/>
    </location>
</feature>
<protein>
    <recommendedName>
        <fullName evidence="2">protein-glutamate methylesterase</fullName>
        <ecNumber evidence="2">3.1.1.61</ecNumber>
    </recommendedName>
</protein>
<accession>A0ABP9EP65</accession>
<sequence length="209" mass="21323">MTTGGPPVVVLACSAGGLDALHRVLGPLPADFGAAVVVLQHQRPIRHSRLAPVLARWTRLPVRDAVSGDALKPGVVLVVPPGQHALATPEGTLALVTTDATPPYRPSADLLLATLAITAGPRVVAVILSGLGHDGATGANVVHDFGGTVLASDRATSAHFAMPEAAISRDDAVNRVLPVDDIPAALVEIVDDRPDPVTDAPPEAVPEAP</sequence>
<feature type="active site" evidence="4">
    <location>
        <position position="41"/>
    </location>
</feature>
<evidence type="ECO:0000259" key="5">
    <source>
        <dbReference type="PROSITE" id="PS50122"/>
    </source>
</evidence>
<organism evidence="6 7">
    <name type="scientific">Actinomycetospora straminea</name>
    <dbReference type="NCBI Taxonomy" id="663607"/>
    <lineage>
        <taxon>Bacteria</taxon>
        <taxon>Bacillati</taxon>
        <taxon>Actinomycetota</taxon>
        <taxon>Actinomycetes</taxon>
        <taxon>Pseudonocardiales</taxon>
        <taxon>Pseudonocardiaceae</taxon>
        <taxon>Actinomycetospora</taxon>
    </lineage>
</organism>
<evidence type="ECO:0000313" key="7">
    <source>
        <dbReference type="Proteomes" id="UP001500457"/>
    </source>
</evidence>
<evidence type="ECO:0000256" key="2">
    <source>
        <dbReference type="ARBA" id="ARBA00039140"/>
    </source>
</evidence>
<dbReference type="PANTHER" id="PTHR42872:SF6">
    <property type="entry name" value="PROTEIN-GLUTAMATE METHYLESTERASE_PROTEIN-GLUTAMINE GLUTAMINASE"/>
    <property type="match status" value="1"/>
</dbReference>
<gene>
    <name evidence="6" type="ORF">GCM10023203_34080</name>
</gene>
<dbReference type="InterPro" id="IPR035909">
    <property type="entry name" value="CheB_C"/>
</dbReference>
<evidence type="ECO:0000313" key="6">
    <source>
        <dbReference type="EMBL" id="GAA4880316.1"/>
    </source>
</evidence>
<dbReference type="EC" id="3.1.1.61" evidence="2"/>
<feature type="domain" description="CheB-type methylesterase" evidence="5">
    <location>
        <begin position="2"/>
        <end position="193"/>
    </location>
</feature>
<proteinExistence type="predicted"/>
<keyword evidence="7" id="KW-1185">Reference proteome</keyword>
<dbReference type="RefSeq" id="WP_274231717.1">
    <property type="nucleotide sequence ID" value="NZ_BAABHQ010000009.1"/>
</dbReference>